<dbReference type="RefSeq" id="WP_181778019.1">
    <property type="nucleotide sequence ID" value="NZ_QNRJ01000001.1"/>
</dbReference>
<dbReference type="Proteomes" id="UP000252118">
    <property type="component" value="Unassembled WGS sequence"/>
</dbReference>
<dbReference type="EMBL" id="QNRJ01000001">
    <property type="protein sequence ID" value="RBP07900.1"/>
    <property type="molecule type" value="Genomic_DNA"/>
</dbReference>
<proteinExistence type="predicted"/>
<name>A0A366F1N9_9BACI</name>
<organism evidence="1 2">
    <name type="scientific">Rossellomorea aquimaris</name>
    <dbReference type="NCBI Taxonomy" id="189382"/>
    <lineage>
        <taxon>Bacteria</taxon>
        <taxon>Bacillati</taxon>
        <taxon>Bacillota</taxon>
        <taxon>Bacilli</taxon>
        <taxon>Bacillales</taxon>
        <taxon>Bacillaceae</taxon>
        <taxon>Rossellomorea</taxon>
    </lineage>
</organism>
<evidence type="ECO:0000313" key="2">
    <source>
        <dbReference type="Proteomes" id="UP000252118"/>
    </source>
</evidence>
<reference evidence="1 2" key="1">
    <citation type="submission" date="2018-06" db="EMBL/GenBank/DDBJ databases">
        <title>Freshwater and sediment microbial communities from various areas in North America, analyzing microbe dynamics in response to fracking.</title>
        <authorList>
            <person name="Lamendella R."/>
        </authorList>
    </citation>
    <scope>NUCLEOTIDE SEQUENCE [LARGE SCALE GENOMIC DNA]</scope>
    <source>
        <strain evidence="1 2">97B</strain>
    </source>
</reference>
<accession>A0A366F1N9</accession>
<protein>
    <submittedName>
        <fullName evidence="1">Uncharacterized protein</fullName>
    </submittedName>
</protein>
<gene>
    <name evidence="1" type="ORF">DET59_101268</name>
</gene>
<comment type="caution">
    <text evidence="1">The sequence shown here is derived from an EMBL/GenBank/DDBJ whole genome shotgun (WGS) entry which is preliminary data.</text>
</comment>
<sequence>MMELINIILFLLFIACSMEIFAMGKQQKQMNATIQELRDDIKKLVNHDR</sequence>
<dbReference type="AlphaFoldDB" id="A0A366F1N9"/>
<evidence type="ECO:0000313" key="1">
    <source>
        <dbReference type="EMBL" id="RBP07900.1"/>
    </source>
</evidence>